<evidence type="ECO:0000313" key="2">
    <source>
        <dbReference type="Proteomes" id="UP000235220"/>
    </source>
</evidence>
<sequence length="116" mass="12116">MEDMVMAKGSQGQEGQEGMVMAGDIKMGMGMVLKEKGIMEEAPAMKGVDIVMISTAMVEEEEDMMVVVDLVVVMVVVRAVVTVVGMAVGTAVGMVVGVVGIKDIRSASSSPISTYN</sequence>
<keyword evidence="1" id="KW-0472">Membrane</keyword>
<gene>
    <name evidence="3" type="primary">LOC109018113</name>
</gene>
<dbReference type="RefSeq" id="XP_018855846.1">
    <property type="nucleotide sequence ID" value="XM_019000301.2"/>
</dbReference>
<organism evidence="2 3">
    <name type="scientific">Juglans regia</name>
    <name type="common">English walnut</name>
    <dbReference type="NCBI Taxonomy" id="51240"/>
    <lineage>
        <taxon>Eukaryota</taxon>
        <taxon>Viridiplantae</taxon>
        <taxon>Streptophyta</taxon>
        <taxon>Embryophyta</taxon>
        <taxon>Tracheophyta</taxon>
        <taxon>Spermatophyta</taxon>
        <taxon>Magnoliopsida</taxon>
        <taxon>eudicotyledons</taxon>
        <taxon>Gunneridae</taxon>
        <taxon>Pentapetalae</taxon>
        <taxon>rosids</taxon>
        <taxon>fabids</taxon>
        <taxon>Fagales</taxon>
        <taxon>Juglandaceae</taxon>
        <taxon>Juglans</taxon>
    </lineage>
</organism>
<protein>
    <submittedName>
        <fullName evidence="3">Uncharacterized protein LOC109018113</fullName>
    </submittedName>
</protein>
<keyword evidence="2" id="KW-1185">Reference proteome</keyword>
<feature type="transmembrane region" description="Helical" evidence="1">
    <location>
        <begin position="70"/>
        <end position="101"/>
    </location>
</feature>
<name>A0A2I4HI54_JUGRE</name>
<proteinExistence type="predicted"/>
<accession>A0A2I4HI54</accession>
<dbReference type="AlphaFoldDB" id="A0A2I4HI54"/>
<dbReference type="KEGG" id="jre:109018113"/>
<evidence type="ECO:0000256" key="1">
    <source>
        <dbReference type="SAM" id="Phobius"/>
    </source>
</evidence>
<keyword evidence="1" id="KW-1133">Transmembrane helix</keyword>
<dbReference type="Proteomes" id="UP000235220">
    <property type="component" value="Chromosome 7"/>
</dbReference>
<evidence type="ECO:0000313" key="3">
    <source>
        <dbReference type="RefSeq" id="XP_018855846.1"/>
    </source>
</evidence>
<reference evidence="3" key="1">
    <citation type="submission" date="2025-08" db="UniProtKB">
        <authorList>
            <consortium name="RefSeq"/>
        </authorList>
    </citation>
    <scope>IDENTIFICATION</scope>
    <source>
        <tissue evidence="3">Leaves</tissue>
    </source>
</reference>
<keyword evidence="1" id="KW-0812">Transmembrane</keyword>
<dbReference type="InParanoid" id="A0A2I4HI54"/>
<dbReference type="GeneID" id="109018113"/>